<feature type="compositionally biased region" description="Acidic residues" evidence="1">
    <location>
        <begin position="26"/>
        <end position="36"/>
    </location>
</feature>
<evidence type="ECO:0000313" key="3">
    <source>
        <dbReference type="Proteomes" id="UP001199525"/>
    </source>
</evidence>
<evidence type="ECO:0000256" key="1">
    <source>
        <dbReference type="SAM" id="MobiDB-lite"/>
    </source>
</evidence>
<dbReference type="Proteomes" id="UP001199525">
    <property type="component" value="Unassembled WGS sequence"/>
</dbReference>
<feature type="region of interest" description="Disordered" evidence="1">
    <location>
        <begin position="18"/>
        <end position="55"/>
    </location>
</feature>
<proteinExistence type="predicted"/>
<name>A0ABS8IKR2_9NOSO</name>
<comment type="caution">
    <text evidence="2">The sequence shown here is derived from an EMBL/GenBank/DDBJ whole genome shotgun (WGS) entry which is preliminary data.</text>
</comment>
<dbReference type="EMBL" id="JAIVFQ010000129">
    <property type="protein sequence ID" value="MCC5604459.1"/>
    <property type="molecule type" value="Genomic_DNA"/>
</dbReference>
<organism evidence="2 3">
    <name type="scientific">Nostoc favosum CHAB5714</name>
    <dbReference type="NCBI Taxonomy" id="2780399"/>
    <lineage>
        <taxon>Bacteria</taxon>
        <taxon>Bacillati</taxon>
        <taxon>Cyanobacteriota</taxon>
        <taxon>Cyanophyceae</taxon>
        <taxon>Nostocales</taxon>
        <taxon>Nostocaceae</taxon>
        <taxon>Nostoc</taxon>
        <taxon>Nostoc favosum</taxon>
    </lineage>
</organism>
<dbReference type="RefSeq" id="WP_229490347.1">
    <property type="nucleotide sequence ID" value="NZ_JAIVFQ010000129.1"/>
</dbReference>
<evidence type="ECO:0000313" key="2">
    <source>
        <dbReference type="EMBL" id="MCC5604459.1"/>
    </source>
</evidence>
<gene>
    <name evidence="2" type="ORF">LC586_36215</name>
</gene>
<protein>
    <submittedName>
        <fullName evidence="2">Uncharacterized protein</fullName>
    </submittedName>
</protein>
<accession>A0ABS8IKR2</accession>
<reference evidence="2 3" key="1">
    <citation type="journal article" date="2021" name="Microorganisms">
        <title>Genome Evolution of Filamentous Cyanobacterium Nostoc Species: From Facultative Symbiosis to Free Living.</title>
        <authorList>
            <person name="Huo D."/>
            <person name="Li H."/>
            <person name="Cai F."/>
            <person name="Guo X."/>
            <person name="Qiao Z."/>
            <person name="Wang W."/>
            <person name="Yu G."/>
            <person name="Li R."/>
        </authorList>
    </citation>
    <scope>NUCLEOTIDE SEQUENCE [LARGE SCALE GENOMIC DNA]</scope>
    <source>
        <strain evidence="2 3">CHAB 5714</strain>
    </source>
</reference>
<keyword evidence="3" id="KW-1185">Reference proteome</keyword>
<sequence>MSKIVAVDWQRLNNLRQSPSEREVEVDGEGNFDTDSDWLFGEGSSGVGAENTEGF</sequence>